<feature type="compositionally biased region" description="Polar residues" evidence="1">
    <location>
        <begin position="100"/>
        <end position="123"/>
    </location>
</feature>
<organism evidence="3 4">
    <name type="scientific">Leeia speluncae</name>
    <dbReference type="NCBI Taxonomy" id="2884804"/>
    <lineage>
        <taxon>Bacteria</taxon>
        <taxon>Pseudomonadati</taxon>
        <taxon>Pseudomonadota</taxon>
        <taxon>Betaproteobacteria</taxon>
        <taxon>Neisseriales</taxon>
        <taxon>Leeiaceae</taxon>
        <taxon>Leeia</taxon>
    </lineage>
</organism>
<dbReference type="Pfam" id="PF07963">
    <property type="entry name" value="N_methyl"/>
    <property type="match status" value="1"/>
</dbReference>
<evidence type="ECO:0000256" key="1">
    <source>
        <dbReference type="SAM" id="MobiDB-lite"/>
    </source>
</evidence>
<dbReference type="Proteomes" id="UP001165395">
    <property type="component" value="Unassembled WGS sequence"/>
</dbReference>
<dbReference type="InterPro" id="IPR045584">
    <property type="entry name" value="Pilin-like"/>
</dbReference>
<dbReference type="PANTHER" id="PTHR30093">
    <property type="entry name" value="GENERAL SECRETION PATHWAY PROTEIN G"/>
    <property type="match status" value="1"/>
</dbReference>
<keyword evidence="2" id="KW-0812">Transmembrane</keyword>
<keyword evidence="4" id="KW-1185">Reference proteome</keyword>
<dbReference type="Gene3D" id="3.30.700.10">
    <property type="entry name" value="Glycoprotein, Type 4 Pilin"/>
    <property type="match status" value="1"/>
</dbReference>
<dbReference type="Pfam" id="PF16732">
    <property type="entry name" value="ComP_DUS"/>
    <property type="match status" value="1"/>
</dbReference>
<dbReference type="NCBIfam" id="TIGR02532">
    <property type="entry name" value="IV_pilin_GFxxxE"/>
    <property type="match status" value="1"/>
</dbReference>
<keyword evidence="2" id="KW-0472">Membrane</keyword>
<keyword evidence="2" id="KW-1133">Transmembrane helix</keyword>
<feature type="transmembrane region" description="Helical" evidence="2">
    <location>
        <begin position="6"/>
        <end position="30"/>
    </location>
</feature>
<dbReference type="InterPro" id="IPR012902">
    <property type="entry name" value="N_methyl_site"/>
</dbReference>
<sequence length="123" mass="13296">MVKQKGFTLIELMIVVAIIGILAAIAIPAYQRHIIKTKRVDGQRQLVEYSQSMERYFTANNSYVSSGTTCGVTFTDTDFYQFTGSCTSTTFTLTATPVSGSSQAGDGNQTIDNTGARTGTWSS</sequence>
<name>A0ABS8D5V9_9NEIS</name>
<evidence type="ECO:0000313" key="3">
    <source>
        <dbReference type="EMBL" id="MCB6183561.1"/>
    </source>
</evidence>
<proteinExistence type="predicted"/>
<comment type="caution">
    <text evidence="3">The sequence shown here is derived from an EMBL/GenBank/DDBJ whole genome shotgun (WGS) entry which is preliminary data.</text>
</comment>
<dbReference type="EMBL" id="JAJBZT010000004">
    <property type="protein sequence ID" value="MCB6183561.1"/>
    <property type="molecule type" value="Genomic_DNA"/>
</dbReference>
<dbReference type="SUPFAM" id="SSF54523">
    <property type="entry name" value="Pili subunits"/>
    <property type="match status" value="1"/>
</dbReference>
<evidence type="ECO:0000256" key="2">
    <source>
        <dbReference type="SAM" id="Phobius"/>
    </source>
</evidence>
<protein>
    <submittedName>
        <fullName evidence="3">Prepilin-type N-terminal cleavage/methylation domain-containing protein</fullName>
    </submittedName>
</protein>
<dbReference type="PANTHER" id="PTHR30093:SF47">
    <property type="entry name" value="TYPE IV PILUS NON-CORE MINOR PILIN PILE"/>
    <property type="match status" value="1"/>
</dbReference>
<gene>
    <name evidence="3" type="ORF">LIN78_08375</name>
</gene>
<dbReference type="PROSITE" id="PS00409">
    <property type="entry name" value="PROKAR_NTER_METHYL"/>
    <property type="match status" value="1"/>
</dbReference>
<dbReference type="InterPro" id="IPR031982">
    <property type="entry name" value="PilE-like"/>
</dbReference>
<evidence type="ECO:0000313" key="4">
    <source>
        <dbReference type="Proteomes" id="UP001165395"/>
    </source>
</evidence>
<accession>A0ABS8D5V9</accession>
<reference evidence="3" key="1">
    <citation type="submission" date="2021-10" db="EMBL/GenBank/DDBJ databases">
        <title>The complete genome sequence of Leeia sp. TBRC 13508.</title>
        <authorList>
            <person name="Charoenyingcharoen P."/>
            <person name="Yukphan P."/>
        </authorList>
    </citation>
    <scope>NUCLEOTIDE SEQUENCE</scope>
    <source>
        <strain evidence="3">TBRC 13508</strain>
    </source>
</reference>
<feature type="region of interest" description="Disordered" evidence="1">
    <location>
        <begin position="98"/>
        <end position="123"/>
    </location>
</feature>